<evidence type="ECO:0000256" key="4">
    <source>
        <dbReference type="ARBA" id="ARBA00023136"/>
    </source>
</evidence>
<dbReference type="AlphaFoldDB" id="A0A6A5UYS6"/>
<keyword evidence="3 6" id="KW-1133">Transmembrane helix</keyword>
<protein>
    <recommendedName>
        <fullName evidence="7">Rhodopsin domain-containing protein</fullName>
    </recommendedName>
</protein>
<dbReference type="Pfam" id="PF20684">
    <property type="entry name" value="Fung_rhodopsin"/>
    <property type="match status" value="1"/>
</dbReference>
<dbReference type="PANTHER" id="PTHR33048:SF134">
    <property type="entry name" value="INTEGRAL MEMBRANE PROTEIN"/>
    <property type="match status" value="1"/>
</dbReference>
<dbReference type="InterPro" id="IPR052337">
    <property type="entry name" value="SAT4-like"/>
</dbReference>
<keyword evidence="9" id="KW-1185">Reference proteome</keyword>
<comment type="similarity">
    <text evidence="5">Belongs to the SAT4 family.</text>
</comment>
<evidence type="ECO:0000313" key="9">
    <source>
        <dbReference type="Proteomes" id="UP000800036"/>
    </source>
</evidence>
<gene>
    <name evidence="8" type="ORF">BU23DRAFT_557144</name>
</gene>
<feature type="domain" description="Rhodopsin" evidence="7">
    <location>
        <begin position="30"/>
        <end position="279"/>
    </location>
</feature>
<feature type="transmembrane region" description="Helical" evidence="6">
    <location>
        <begin position="46"/>
        <end position="68"/>
    </location>
</feature>
<evidence type="ECO:0000259" key="7">
    <source>
        <dbReference type="Pfam" id="PF20684"/>
    </source>
</evidence>
<feature type="transmembrane region" description="Helical" evidence="6">
    <location>
        <begin position="213"/>
        <end position="235"/>
    </location>
</feature>
<dbReference type="PANTHER" id="PTHR33048">
    <property type="entry name" value="PTH11-LIKE INTEGRAL MEMBRANE PROTEIN (AFU_ORTHOLOGUE AFUA_5G11245)"/>
    <property type="match status" value="1"/>
</dbReference>
<reference evidence="8" key="1">
    <citation type="journal article" date="2020" name="Stud. Mycol.">
        <title>101 Dothideomycetes genomes: a test case for predicting lifestyles and emergence of pathogens.</title>
        <authorList>
            <person name="Haridas S."/>
            <person name="Albert R."/>
            <person name="Binder M."/>
            <person name="Bloem J."/>
            <person name="Labutti K."/>
            <person name="Salamov A."/>
            <person name="Andreopoulos B."/>
            <person name="Baker S."/>
            <person name="Barry K."/>
            <person name="Bills G."/>
            <person name="Bluhm B."/>
            <person name="Cannon C."/>
            <person name="Castanera R."/>
            <person name="Culley D."/>
            <person name="Daum C."/>
            <person name="Ezra D."/>
            <person name="Gonzalez J."/>
            <person name="Henrissat B."/>
            <person name="Kuo A."/>
            <person name="Liang C."/>
            <person name="Lipzen A."/>
            <person name="Lutzoni F."/>
            <person name="Magnuson J."/>
            <person name="Mondo S."/>
            <person name="Nolan M."/>
            <person name="Ohm R."/>
            <person name="Pangilinan J."/>
            <person name="Park H.-J."/>
            <person name="Ramirez L."/>
            <person name="Alfaro M."/>
            <person name="Sun H."/>
            <person name="Tritt A."/>
            <person name="Yoshinaga Y."/>
            <person name="Zwiers L.-H."/>
            <person name="Turgeon B."/>
            <person name="Goodwin S."/>
            <person name="Spatafora J."/>
            <person name="Crous P."/>
            <person name="Grigoriev I."/>
        </authorList>
    </citation>
    <scope>NUCLEOTIDE SEQUENCE</scope>
    <source>
        <strain evidence="8">CBS 107.79</strain>
    </source>
</reference>
<dbReference type="OrthoDB" id="5391602at2759"/>
<evidence type="ECO:0000256" key="5">
    <source>
        <dbReference type="ARBA" id="ARBA00038359"/>
    </source>
</evidence>
<sequence length="368" mass="40809">MVALNQDYSKGLMIGLGVVFMIVPAVFVGLRVFAKHLGRRKSALEDYLCFAALAIAITCSILQIVAAVHGRLGQHQKIDANGQPILDDPEFLVYERTKFAVNILSVVGLGFIKASILIFYRTIFTTKTFRWAVYVMLGIVGGWTIAYAFSNLFTCYPITPLVEPFYGNKCMSGAIDMWLSVVYTDLIIDVLILLMPIPMVLRLQLPWAQKLGVLGMFLLGSTVCAVSVTRLLLLIQISQEFAFHYNDETYYTSPVFFWMNIELSLAVISGCLPTLRPIWTYLHPKQPSSHYLGNIDYELGNSGKRSELYTELDDADQPVLGVETSIQAVESPPETVSNGVRHSGSADGLKGGISIHTSVETRSVHHVF</sequence>
<dbReference type="GO" id="GO:0016020">
    <property type="term" value="C:membrane"/>
    <property type="evidence" value="ECO:0007669"/>
    <property type="project" value="UniProtKB-SubCell"/>
</dbReference>
<dbReference type="Proteomes" id="UP000800036">
    <property type="component" value="Unassembled WGS sequence"/>
</dbReference>
<feature type="transmembrane region" description="Helical" evidence="6">
    <location>
        <begin position="255"/>
        <end position="275"/>
    </location>
</feature>
<evidence type="ECO:0000256" key="3">
    <source>
        <dbReference type="ARBA" id="ARBA00022989"/>
    </source>
</evidence>
<evidence type="ECO:0000256" key="1">
    <source>
        <dbReference type="ARBA" id="ARBA00004141"/>
    </source>
</evidence>
<evidence type="ECO:0000256" key="6">
    <source>
        <dbReference type="SAM" id="Phobius"/>
    </source>
</evidence>
<keyword evidence="2 6" id="KW-0812">Transmembrane</keyword>
<feature type="transmembrane region" description="Helical" evidence="6">
    <location>
        <begin position="132"/>
        <end position="159"/>
    </location>
</feature>
<feature type="transmembrane region" description="Helical" evidence="6">
    <location>
        <begin position="179"/>
        <end position="201"/>
    </location>
</feature>
<dbReference type="EMBL" id="ML976704">
    <property type="protein sequence ID" value="KAF1969965.1"/>
    <property type="molecule type" value="Genomic_DNA"/>
</dbReference>
<name>A0A6A5UYS6_9PLEO</name>
<comment type="subcellular location">
    <subcellularLocation>
        <location evidence="1">Membrane</location>
        <topology evidence="1">Multi-pass membrane protein</topology>
    </subcellularLocation>
</comment>
<proteinExistence type="inferred from homology"/>
<feature type="transmembrane region" description="Helical" evidence="6">
    <location>
        <begin position="12"/>
        <end position="34"/>
    </location>
</feature>
<evidence type="ECO:0000313" key="8">
    <source>
        <dbReference type="EMBL" id="KAF1969965.1"/>
    </source>
</evidence>
<accession>A0A6A5UYS6</accession>
<organism evidence="8 9">
    <name type="scientific">Bimuria novae-zelandiae CBS 107.79</name>
    <dbReference type="NCBI Taxonomy" id="1447943"/>
    <lineage>
        <taxon>Eukaryota</taxon>
        <taxon>Fungi</taxon>
        <taxon>Dikarya</taxon>
        <taxon>Ascomycota</taxon>
        <taxon>Pezizomycotina</taxon>
        <taxon>Dothideomycetes</taxon>
        <taxon>Pleosporomycetidae</taxon>
        <taxon>Pleosporales</taxon>
        <taxon>Massarineae</taxon>
        <taxon>Didymosphaeriaceae</taxon>
        <taxon>Bimuria</taxon>
    </lineage>
</organism>
<dbReference type="InterPro" id="IPR049326">
    <property type="entry name" value="Rhodopsin_dom_fungi"/>
</dbReference>
<keyword evidence="4 6" id="KW-0472">Membrane</keyword>
<feature type="transmembrane region" description="Helical" evidence="6">
    <location>
        <begin position="99"/>
        <end position="120"/>
    </location>
</feature>
<evidence type="ECO:0000256" key="2">
    <source>
        <dbReference type="ARBA" id="ARBA00022692"/>
    </source>
</evidence>